<dbReference type="AlphaFoldDB" id="A0A3S5IL67"/>
<gene>
    <name evidence="8" type="ORF">SFRA_015305</name>
</gene>
<dbReference type="PIRSF" id="PIRSF000538">
    <property type="entry name" value="GlpK"/>
    <property type="match status" value="1"/>
</dbReference>
<dbReference type="GO" id="GO:0004370">
    <property type="term" value="F:glycerol kinase activity"/>
    <property type="evidence" value="ECO:0007669"/>
    <property type="project" value="TreeGrafter"/>
</dbReference>
<keyword evidence="5" id="KW-0067">ATP-binding</keyword>
<evidence type="ECO:0000313" key="8">
    <source>
        <dbReference type="EMBL" id="RKM95415.1"/>
    </source>
</evidence>
<dbReference type="GO" id="GO:0005829">
    <property type="term" value="C:cytosol"/>
    <property type="evidence" value="ECO:0007669"/>
    <property type="project" value="TreeGrafter"/>
</dbReference>
<dbReference type="PANTHER" id="PTHR10196:SF69">
    <property type="entry name" value="GLYCEROL KINASE"/>
    <property type="match status" value="1"/>
</dbReference>
<evidence type="ECO:0000259" key="7">
    <source>
        <dbReference type="Pfam" id="PF02782"/>
    </source>
</evidence>
<dbReference type="CDD" id="cd07769">
    <property type="entry name" value="ASKHA_NBD_FGGY_GK"/>
    <property type="match status" value="1"/>
</dbReference>
<evidence type="ECO:0000256" key="3">
    <source>
        <dbReference type="ARBA" id="ARBA00022741"/>
    </source>
</evidence>
<dbReference type="Pfam" id="PF00370">
    <property type="entry name" value="FGGY_N"/>
    <property type="match status" value="1"/>
</dbReference>
<evidence type="ECO:0000256" key="4">
    <source>
        <dbReference type="ARBA" id="ARBA00022777"/>
    </source>
</evidence>
<comment type="caution">
    <text evidence="8">The sequence shown here is derived from an EMBL/GenBank/DDBJ whole genome shotgun (WGS) entry which is preliminary data.</text>
</comment>
<dbReference type="GO" id="GO:0019563">
    <property type="term" value="P:glycerol catabolic process"/>
    <property type="evidence" value="ECO:0007669"/>
    <property type="project" value="TreeGrafter"/>
</dbReference>
<evidence type="ECO:0000256" key="1">
    <source>
        <dbReference type="ARBA" id="ARBA00009156"/>
    </source>
</evidence>
<dbReference type="InterPro" id="IPR018485">
    <property type="entry name" value="FGGY_C"/>
</dbReference>
<evidence type="ECO:0000256" key="2">
    <source>
        <dbReference type="ARBA" id="ARBA00022679"/>
    </source>
</evidence>
<dbReference type="OrthoDB" id="9805576at2"/>
<evidence type="ECO:0000256" key="5">
    <source>
        <dbReference type="ARBA" id="ARBA00022840"/>
    </source>
</evidence>
<feature type="domain" description="Carbohydrate kinase FGGY C-terminal" evidence="7">
    <location>
        <begin position="266"/>
        <end position="449"/>
    </location>
</feature>
<accession>A0A3S5IL67</accession>
<dbReference type="SUPFAM" id="SSF53067">
    <property type="entry name" value="Actin-like ATPase domain"/>
    <property type="match status" value="2"/>
</dbReference>
<comment type="similarity">
    <text evidence="1">Belongs to the FGGY kinase family.</text>
</comment>
<feature type="domain" description="Carbohydrate kinase FGGY N-terminal" evidence="6">
    <location>
        <begin position="12"/>
        <end position="256"/>
    </location>
</feature>
<dbReference type="GO" id="GO:0005524">
    <property type="term" value="F:ATP binding"/>
    <property type="evidence" value="ECO:0007669"/>
    <property type="project" value="UniProtKB-KW"/>
</dbReference>
<dbReference type="InterPro" id="IPR018484">
    <property type="entry name" value="FGGY_N"/>
</dbReference>
<dbReference type="Pfam" id="PF02782">
    <property type="entry name" value="FGGY_C"/>
    <property type="match status" value="1"/>
</dbReference>
<organism evidence="8 9">
    <name type="scientific">Streptomyces xinghaiensis</name>
    <dbReference type="NCBI Taxonomy" id="1038928"/>
    <lineage>
        <taxon>Bacteria</taxon>
        <taxon>Bacillati</taxon>
        <taxon>Actinomycetota</taxon>
        <taxon>Actinomycetes</taxon>
        <taxon>Kitasatosporales</taxon>
        <taxon>Streptomycetaceae</taxon>
        <taxon>Streptomyces</taxon>
    </lineage>
</organism>
<protein>
    <submittedName>
        <fullName evidence="8">Glycerol kinase</fullName>
    </submittedName>
</protein>
<evidence type="ECO:0000259" key="6">
    <source>
        <dbReference type="Pfam" id="PF00370"/>
    </source>
</evidence>
<dbReference type="EMBL" id="JNAD02000006">
    <property type="protein sequence ID" value="RKM95415.1"/>
    <property type="molecule type" value="Genomic_DNA"/>
</dbReference>
<evidence type="ECO:0000313" key="9">
    <source>
        <dbReference type="Proteomes" id="UP000028058"/>
    </source>
</evidence>
<reference evidence="8 9" key="1">
    <citation type="journal article" date="2014" name="Genome Announc.">
        <title>Draft Genome Sequence of Streptomyces fradiae ATCC 19609, a Strain Highly Sensitive to Antibiotics.</title>
        <authorList>
            <person name="Bekker O.B."/>
            <person name="Klimina K.M."/>
            <person name="Vatlin A.A."/>
            <person name="Zakharevich N.V."/>
            <person name="Kasianov A.S."/>
            <person name="Danilenko V.N."/>
        </authorList>
    </citation>
    <scope>NUCLEOTIDE SEQUENCE [LARGE SCALE GENOMIC DNA]</scope>
    <source>
        <strain evidence="8 9">ATCC 19609</strain>
    </source>
</reference>
<keyword evidence="3" id="KW-0547">Nucleotide-binding</keyword>
<dbReference type="InterPro" id="IPR043129">
    <property type="entry name" value="ATPase_NBD"/>
</dbReference>
<proteinExistence type="inferred from homology"/>
<name>A0A3S5IL67_9ACTN</name>
<keyword evidence="9" id="KW-1185">Reference proteome</keyword>
<dbReference type="Proteomes" id="UP000028058">
    <property type="component" value="Unassembled WGS sequence"/>
</dbReference>
<keyword evidence="4 8" id="KW-0418">Kinase</keyword>
<keyword evidence="2" id="KW-0808">Transferase</keyword>
<sequence length="502" mass="52642">MNEGQSHETELLLAIDQGTSATKALLLDARGSVVGTASAPVRASHPRPGWVEQSPADIWRSVRGAVRVCVERAPRGRIVGVGLSTQRESVMMWERATGAPAGPLLGWQDRRTADRCGRLLDEGAGPRIRAVTGLPLDPMFSALKAQWLLDAYDPDRSRCRRGELCLGTVDSWLLWQLTGGAAHTVEVGNAARTQLLDVRRRQWDPDLLALFGIPAQVLPAVTSSTGPFAPLRGLAPVPDGTPVTAVLGDSHAALFGHGMFTPGQVKATYGTGSSIMGLVDDPATAAKDGRLCLTIAWDDGSPAYAVEGNIRSSGATLSWLARLVGRTESELAALAAPDAGGAHVVPAFGGLAAPWWDNGAQGVISGLSFGTDLPALARAALESVAFQVEDVIAAVEEVTGPVSAILADGGPTGNAALMQIQADTSQRVVRRPRARDLSALGAAHLAGRALGLFTAGQLAGMHRESDVHSPRRDPADNRARIAAWHDAVRRARARPEDGEGAV</sequence>
<dbReference type="PANTHER" id="PTHR10196">
    <property type="entry name" value="SUGAR KINASE"/>
    <property type="match status" value="1"/>
</dbReference>
<dbReference type="InterPro" id="IPR000577">
    <property type="entry name" value="Carb_kinase_FGGY"/>
</dbReference>
<dbReference type="RefSeq" id="WP_043460529.1">
    <property type="nucleotide sequence ID" value="NZ_CP134822.1"/>
</dbReference>
<dbReference type="Gene3D" id="3.30.420.40">
    <property type="match status" value="2"/>
</dbReference>